<protein>
    <recommendedName>
        <fullName evidence="12">Cytochrome b561 domain-containing protein</fullName>
    </recommendedName>
</protein>
<feature type="transmembrane region" description="Helical" evidence="11">
    <location>
        <begin position="137"/>
        <end position="156"/>
    </location>
</feature>
<dbReference type="PANTHER" id="PTHR15422">
    <property type="entry name" value="OS05G0565100 PROTEIN"/>
    <property type="match status" value="1"/>
</dbReference>
<dbReference type="GO" id="GO:0140575">
    <property type="term" value="F:transmembrane monodehydroascorbate reductase activity"/>
    <property type="evidence" value="ECO:0007669"/>
    <property type="project" value="InterPro"/>
</dbReference>
<dbReference type="EMBL" id="VIEB01000798">
    <property type="protein sequence ID" value="TQD80680.1"/>
    <property type="molecule type" value="Genomic_DNA"/>
</dbReference>
<dbReference type="InterPro" id="IPR006593">
    <property type="entry name" value="Cyt_b561/ferric_Rdtase_TM"/>
</dbReference>
<feature type="transmembrane region" description="Helical" evidence="11">
    <location>
        <begin position="70"/>
        <end position="89"/>
    </location>
</feature>
<dbReference type="Pfam" id="PF03188">
    <property type="entry name" value="Cytochrom_B561"/>
    <property type="match status" value="1"/>
</dbReference>
<keyword evidence="5 11" id="KW-0812">Transmembrane</keyword>
<keyword evidence="8 11" id="KW-1133">Transmembrane helix</keyword>
<keyword evidence="7" id="KW-0249">Electron transport</keyword>
<dbReference type="GO" id="GO:0016020">
    <property type="term" value="C:membrane"/>
    <property type="evidence" value="ECO:0007669"/>
    <property type="project" value="UniProtKB-SubCell"/>
</dbReference>
<evidence type="ECO:0000256" key="10">
    <source>
        <dbReference type="ARBA" id="ARBA00023136"/>
    </source>
</evidence>
<dbReference type="Gene3D" id="1.20.120.1770">
    <property type="match status" value="1"/>
</dbReference>
<evidence type="ECO:0000259" key="12">
    <source>
        <dbReference type="PROSITE" id="PS50939"/>
    </source>
</evidence>
<dbReference type="SMART" id="SM00665">
    <property type="entry name" value="B561"/>
    <property type="match status" value="1"/>
</dbReference>
<name>A0A540L2J9_MALBA</name>
<comment type="cofactor">
    <cofactor evidence="1">
        <name>heme b</name>
        <dbReference type="ChEBI" id="CHEBI:60344"/>
    </cofactor>
</comment>
<comment type="subcellular location">
    <subcellularLocation>
        <location evidence="2">Membrane</location>
        <topology evidence="2">Multi-pass membrane protein</topology>
    </subcellularLocation>
</comment>
<proteinExistence type="predicted"/>
<dbReference type="GO" id="GO:0046872">
    <property type="term" value="F:metal ion binding"/>
    <property type="evidence" value="ECO:0007669"/>
    <property type="project" value="UniProtKB-KW"/>
</dbReference>
<dbReference type="Proteomes" id="UP000315295">
    <property type="component" value="Unassembled WGS sequence"/>
</dbReference>
<keyword evidence="4" id="KW-0349">Heme</keyword>
<gene>
    <name evidence="13" type="ORF">C1H46_033779</name>
</gene>
<comment type="caution">
    <text evidence="13">The sequence shown here is derived from an EMBL/GenBank/DDBJ whole genome shotgun (WGS) entry which is preliminary data.</text>
</comment>
<keyword evidence="6" id="KW-0479">Metal-binding</keyword>
<organism evidence="13 14">
    <name type="scientific">Malus baccata</name>
    <name type="common">Siberian crab apple</name>
    <name type="synonym">Pyrus baccata</name>
    <dbReference type="NCBI Taxonomy" id="106549"/>
    <lineage>
        <taxon>Eukaryota</taxon>
        <taxon>Viridiplantae</taxon>
        <taxon>Streptophyta</taxon>
        <taxon>Embryophyta</taxon>
        <taxon>Tracheophyta</taxon>
        <taxon>Spermatophyta</taxon>
        <taxon>Magnoliopsida</taxon>
        <taxon>eudicotyledons</taxon>
        <taxon>Gunneridae</taxon>
        <taxon>Pentapetalae</taxon>
        <taxon>rosids</taxon>
        <taxon>fabids</taxon>
        <taxon>Rosales</taxon>
        <taxon>Rosaceae</taxon>
        <taxon>Amygdaloideae</taxon>
        <taxon>Maleae</taxon>
        <taxon>Malus</taxon>
    </lineage>
</organism>
<evidence type="ECO:0000256" key="4">
    <source>
        <dbReference type="ARBA" id="ARBA00022617"/>
    </source>
</evidence>
<accession>A0A540L2J9</accession>
<sequence length="254" mass="28907">MEYLNSKLRVQEEYLIKLGFFCIRLSFLLFLVSPLVSSSQEQMKGAGSHKDNIHKQMSHKLSSEIRLHGFLLWASMGFLMPVGILAIRMSHGEECGRRLRILFYVHGLSEMLSVLLATAGAVMSFRNFDNSFNNKHQRVGIGLYGLIWLQALIGFVRPQRGSKGRSIWFSVHWILGTAVSLLGVLNIYTGLQAYHQKTSKGIKLWTIIFTAQVSAITFFYLFQDKWLYIQKQGVLLGNEPVRPTADQVLLPIEK</sequence>
<keyword evidence="14" id="KW-1185">Reference proteome</keyword>
<dbReference type="InterPro" id="IPR045150">
    <property type="entry name" value="CYB561D1/2"/>
</dbReference>
<evidence type="ECO:0000256" key="1">
    <source>
        <dbReference type="ARBA" id="ARBA00001970"/>
    </source>
</evidence>
<feature type="domain" description="Cytochrome b561" evidence="12">
    <location>
        <begin position="24"/>
        <end position="230"/>
    </location>
</feature>
<keyword evidence="9" id="KW-0408">Iron</keyword>
<feature type="transmembrane region" description="Helical" evidence="11">
    <location>
        <begin position="101"/>
        <end position="125"/>
    </location>
</feature>
<evidence type="ECO:0000256" key="3">
    <source>
        <dbReference type="ARBA" id="ARBA00022448"/>
    </source>
</evidence>
<evidence type="ECO:0000256" key="2">
    <source>
        <dbReference type="ARBA" id="ARBA00004141"/>
    </source>
</evidence>
<evidence type="ECO:0000256" key="8">
    <source>
        <dbReference type="ARBA" id="ARBA00022989"/>
    </source>
</evidence>
<dbReference type="STRING" id="106549.A0A540L2J9"/>
<evidence type="ECO:0000256" key="9">
    <source>
        <dbReference type="ARBA" id="ARBA00023004"/>
    </source>
</evidence>
<dbReference type="AlphaFoldDB" id="A0A540L2J9"/>
<evidence type="ECO:0000313" key="14">
    <source>
        <dbReference type="Proteomes" id="UP000315295"/>
    </source>
</evidence>
<dbReference type="GO" id="GO:0020037">
    <property type="term" value="F:heme binding"/>
    <property type="evidence" value="ECO:0007669"/>
    <property type="project" value="TreeGrafter"/>
</dbReference>
<evidence type="ECO:0000313" key="13">
    <source>
        <dbReference type="EMBL" id="TQD80680.1"/>
    </source>
</evidence>
<evidence type="ECO:0000256" key="11">
    <source>
        <dbReference type="SAM" id="Phobius"/>
    </source>
</evidence>
<keyword evidence="3" id="KW-0813">Transport</keyword>
<reference evidence="13 14" key="1">
    <citation type="journal article" date="2019" name="G3 (Bethesda)">
        <title>Sequencing of a Wild Apple (Malus baccata) Genome Unravels the Differences Between Cultivated and Wild Apple Species Regarding Disease Resistance and Cold Tolerance.</title>
        <authorList>
            <person name="Chen X."/>
        </authorList>
    </citation>
    <scope>NUCLEOTIDE SEQUENCE [LARGE SCALE GENOMIC DNA]</scope>
    <source>
        <strain evidence="14">cv. Shandingzi</strain>
        <tissue evidence="13">Leaves</tissue>
    </source>
</reference>
<dbReference type="PANTHER" id="PTHR15422:SF24">
    <property type="entry name" value="DOMON RELATED DOMAIN-CONTAINING PROTEIN"/>
    <property type="match status" value="1"/>
</dbReference>
<evidence type="ECO:0000256" key="7">
    <source>
        <dbReference type="ARBA" id="ARBA00022982"/>
    </source>
</evidence>
<dbReference type="CDD" id="cd08760">
    <property type="entry name" value="Cyt_b561_FRRS1_like"/>
    <property type="match status" value="1"/>
</dbReference>
<feature type="transmembrane region" description="Helical" evidence="11">
    <location>
        <begin position="14"/>
        <end position="36"/>
    </location>
</feature>
<feature type="transmembrane region" description="Helical" evidence="11">
    <location>
        <begin position="202"/>
        <end position="222"/>
    </location>
</feature>
<evidence type="ECO:0000256" key="5">
    <source>
        <dbReference type="ARBA" id="ARBA00022692"/>
    </source>
</evidence>
<evidence type="ECO:0000256" key="6">
    <source>
        <dbReference type="ARBA" id="ARBA00022723"/>
    </source>
</evidence>
<keyword evidence="10 11" id="KW-0472">Membrane</keyword>
<feature type="transmembrane region" description="Helical" evidence="11">
    <location>
        <begin position="168"/>
        <end position="190"/>
    </location>
</feature>
<dbReference type="PROSITE" id="PS50939">
    <property type="entry name" value="CYTOCHROME_B561"/>
    <property type="match status" value="1"/>
</dbReference>